<reference evidence="7" key="1">
    <citation type="submission" date="2017-09" db="EMBL/GenBank/DDBJ databases">
        <title>Depth-based differentiation of microbial function through sediment-hosted aquifers and enrichment of novel symbionts in the deep terrestrial subsurface.</title>
        <authorList>
            <person name="Probst A.J."/>
            <person name="Ladd B."/>
            <person name="Jarett J.K."/>
            <person name="Geller-Mcgrath D.E."/>
            <person name="Sieber C.M.K."/>
            <person name="Emerson J.B."/>
            <person name="Anantharaman K."/>
            <person name="Thomas B.C."/>
            <person name="Malmstrom R."/>
            <person name="Stieglmeier M."/>
            <person name="Klingl A."/>
            <person name="Woyke T."/>
            <person name="Ryan C.M."/>
            <person name="Banfield J.F."/>
        </authorList>
    </citation>
    <scope>NUCLEOTIDE SEQUENCE [LARGE SCALE GENOMIC DNA]</scope>
</reference>
<sequence length="333" mass="37538">MNRIHETQWVLTYQCGLNAASEYCSLGSHAQNEANLEQKIQAIEIFEKIGVSNIKLLGGNPTDLPEIDEIIVALNESTISFVVTDNAMNGPKILAIAKKIVFKKNSGFFFSLDFLDENLTNSIGGCSVVKTKAAIKLIPKLVDLVPLLGVNTVVHAKNLDELPKILAWITKLGGYMNLCPLIWGKWDKFLYRTADREFALRPEHRPKVEQIMAILLEMKRHGYHLACSEKYIVSLAKVCCRDDCFGWNCGHLSNCPLLRVNSDLSLMICSDLQGNQVKNFKLDDLLDPAKYATFQQTWLNDNDRLYCASRHGCYWSNVWRAADNFEEGGSFVK</sequence>
<proteinExistence type="predicted"/>
<dbReference type="InterPro" id="IPR007197">
    <property type="entry name" value="rSAM"/>
</dbReference>
<dbReference type="GO" id="GO:0003824">
    <property type="term" value="F:catalytic activity"/>
    <property type="evidence" value="ECO:0007669"/>
    <property type="project" value="InterPro"/>
</dbReference>
<dbReference type="InterPro" id="IPR013785">
    <property type="entry name" value="Aldolase_TIM"/>
</dbReference>
<dbReference type="GO" id="GO:0051536">
    <property type="term" value="F:iron-sulfur cluster binding"/>
    <property type="evidence" value="ECO:0007669"/>
    <property type="project" value="UniProtKB-KW"/>
</dbReference>
<evidence type="ECO:0000313" key="6">
    <source>
        <dbReference type="EMBL" id="PIR91642.1"/>
    </source>
</evidence>
<comment type="caution">
    <text evidence="6">The sequence shown here is derived from an EMBL/GenBank/DDBJ whole genome shotgun (WGS) entry which is preliminary data.</text>
</comment>
<dbReference type="InterPro" id="IPR050377">
    <property type="entry name" value="Radical_SAM_PqqE_MftC-like"/>
</dbReference>
<keyword evidence="2" id="KW-0479">Metal-binding</keyword>
<keyword evidence="3" id="KW-0408">Iron</keyword>
<evidence type="ECO:0000256" key="3">
    <source>
        <dbReference type="ARBA" id="ARBA00023004"/>
    </source>
</evidence>
<organism evidence="6 7">
    <name type="scientific">bacterium (Candidatus Gribaldobacteria) CG10_big_fil_rev_8_21_14_0_10_41_12</name>
    <dbReference type="NCBI Taxonomy" id="2014277"/>
    <lineage>
        <taxon>Bacteria</taxon>
        <taxon>Candidatus Gribaldobacteria</taxon>
    </lineage>
</organism>
<dbReference type="PANTHER" id="PTHR11228:SF7">
    <property type="entry name" value="PQQA PEPTIDE CYCLASE"/>
    <property type="match status" value="1"/>
</dbReference>
<evidence type="ECO:0000259" key="5">
    <source>
        <dbReference type="Pfam" id="PF04055"/>
    </source>
</evidence>
<name>A0A2H0UXT3_9BACT</name>
<gene>
    <name evidence="6" type="ORF">COU03_01365</name>
</gene>
<dbReference type="Gene3D" id="3.20.20.70">
    <property type="entry name" value="Aldolase class I"/>
    <property type="match status" value="1"/>
</dbReference>
<dbReference type="PANTHER" id="PTHR11228">
    <property type="entry name" value="RADICAL SAM DOMAIN PROTEIN"/>
    <property type="match status" value="1"/>
</dbReference>
<evidence type="ECO:0000256" key="1">
    <source>
        <dbReference type="ARBA" id="ARBA00022691"/>
    </source>
</evidence>
<evidence type="ECO:0000256" key="4">
    <source>
        <dbReference type="ARBA" id="ARBA00023014"/>
    </source>
</evidence>
<accession>A0A2H0UXT3</accession>
<dbReference type="SUPFAM" id="SSF102114">
    <property type="entry name" value="Radical SAM enzymes"/>
    <property type="match status" value="1"/>
</dbReference>
<keyword evidence="4" id="KW-0411">Iron-sulfur</keyword>
<protein>
    <recommendedName>
        <fullName evidence="5">Radical SAM core domain-containing protein</fullName>
    </recommendedName>
</protein>
<dbReference type="InterPro" id="IPR058240">
    <property type="entry name" value="rSAM_sf"/>
</dbReference>
<keyword evidence="1" id="KW-0949">S-adenosyl-L-methionine</keyword>
<feature type="domain" description="Radical SAM core" evidence="5">
    <location>
        <begin position="22"/>
        <end position="168"/>
    </location>
</feature>
<evidence type="ECO:0000256" key="2">
    <source>
        <dbReference type="ARBA" id="ARBA00022723"/>
    </source>
</evidence>
<evidence type="ECO:0000313" key="7">
    <source>
        <dbReference type="Proteomes" id="UP000228906"/>
    </source>
</evidence>
<dbReference type="Pfam" id="PF04055">
    <property type="entry name" value="Radical_SAM"/>
    <property type="match status" value="1"/>
</dbReference>
<dbReference type="EMBL" id="PFAV01000022">
    <property type="protein sequence ID" value="PIR91642.1"/>
    <property type="molecule type" value="Genomic_DNA"/>
</dbReference>
<dbReference type="AlphaFoldDB" id="A0A2H0UXT3"/>
<dbReference type="Proteomes" id="UP000228906">
    <property type="component" value="Unassembled WGS sequence"/>
</dbReference>
<dbReference type="GO" id="GO:0046872">
    <property type="term" value="F:metal ion binding"/>
    <property type="evidence" value="ECO:0007669"/>
    <property type="project" value="UniProtKB-KW"/>
</dbReference>